<name>A0A2Z7APH6_9LAMI</name>
<dbReference type="OrthoDB" id="1915063at2759"/>
<dbReference type="PANTHER" id="PTHR47928">
    <property type="entry name" value="REPEAT-CONTAINING PROTEIN, PUTATIVE-RELATED"/>
    <property type="match status" value="1"/>
</dbReference>
<accession>A0A2Z7APH6</accession>
<feature type="repeat" description="PPR" evidence="2">
    <location>
        <begin position="272"/>
        <end position="306"/>
    </location>
</feature>
<gene>
    <name evidence="3" type="ORF">F511_02219</name>
</gene>
<organism evidence="3 4">
    <name type="scientific">Dorcoceras hygrometricum</name>
    <dbReference type="NCBI Taxonomy" id="472368"/>
    <lineage>
        <taxon>Eukaryota</taxon>
        <taxon>Viridiplantae</taxon>
        <taxon>Streptophyta</taxon>
        <taxon>Embryophyta</taxon>
        <taxon>Tracheophyta</taxon>
        <taxon>Spermatophyta</taxon>
        <taxon>Magnoliopsida</taxon>
        <taxon>eudicotyledons</taxon>
        <taxon>Gunneridae</taxon>
        <taxon>Pentapetalae</taxon>
        <taxon>asterids</taxon>
        <taxon>lamiids</taxon>
        <taxon>Lamiales</taxon>
        <taxon>Gesneriaceae</taxon>
        <taxon>Didymocarpoideae</taxon>
        <taxon>Trichosporeae</taxon>
        <taxon>Loxocarpinae</taxon>
        <taxon>Dorcoceras</taxon>
    </lineage>
</organism>
<dbReference type="InterPro" id="IPR046848">
    <property type="entry name" value="E_motif"/>
</dbReference>
<reference evidence="3 4" key="1">
    <citation type="journal article" date="2015" name="Proc. Natl. Acad. Sci. U.S.A.">
        <title>The resurrection genome of Boea hygrometrica: A blueprint for survival of dehydration.</title>
        <authorList>
            <person name="Xiao L."/>
            <person name="Yang G."/>
            <person name="Zhang L."/>
            <person name="Yang X."/>
            <person name="Zhao S."/>
            <person name="Ji Z."/>
            <person name="Zhou Q."/>
            <person name="Hu M."/>
            <person name="Wang Y."/>
            <person name="Chen M."/>
            <person name="Xu Y."/>
            <person name="Jin H."/>
            <person name="Xiao X."/>
            <person name="Hu G."/>
            <person name="Bao F."/>
            <person name="Hu Y."/>
            <person name="Wan P."/>
            <person name="Li L."/>
            <person name="Deng X."/>
            <person name="Kuang T."/>
            <person name="Xiang C."/>
            <person name="Zhu J.K."/>
            <person name="Oliver M.J."/>
            <person name="He Y."/>
        </authorList>
    </citation>
    <scope>NUCLEOTIDE SEQUENCE [LARGE SCALE GENOMIC DNA]</scope>
    <source>
        <strain evidence="4">cv. XS01</strain>
    </source>
</reference>
<dbReference type="Gene3D" id="1.25.40.10">
    <property type="entry name" value="Tetratricopeptide repeat domain"/>
    <property type="match status" value="6"/>
</dbReference>
<dbReference type="PANTHER" id="PTHR47928:SF207">
    <property type="entry name" value="PENTATRICOPEPTIDE REPEAT-CONTAINING PROTEIN"/>
    <property type="match status" value="1"/>
</dbReference>
<evidence type="ECO:0000256" key="1">
    <source>
        <dbReference type="ARBA" id="ARBA00022737"/>
    </source>
</evidence>
<keyword evidence="1" id="KW-0677">Repeat</keyword>
<protein>
    <submittedName>
        <fullName evidence="3">Pentatricopeptide repeat-containing protein chloroplastic</fullName>
    </submittedName>
</protein>
<dbReference type="Proteomes" id="UP000250235">
    <property type="component" value="Unassembled WGS sequence"/>
</dbReference>
<sequence length="749" mass="82728">MDEFTYGSILAACGALGSVACGEQVYAHVTKNGFFFNDYVRTRAIDMFSRSCRVKDALRVLRDVDCENVVCWNAVVSGAVKNEDSRLAIEIFRQLCWHASITPNSFTFASVLTGSATLKELHFGKSIHGWTIKFGADTDVFVGTAIVDFYAKFGSIRDSFKQFKLMPKRSVISWTAIISGFVENGDSASAVWLLDEMRKIGEDVSSYTISRVLSACAYPDMFKEAIQIHCWMLKIGLYSNAVVKASLISTYSKLGAINLSEIAFADTDNLKTVGIWANMISAFVRNQSYEKAIFLFQRMIKEGVTPDKFSASSILSIIADLSFGRQLHGYINKTDLQFDLSVGGSILTMYSKCGDLEESLKAFEQLERRDIVSWTSMLSGLAEHGYADNALRLFREMGLEDHIPDVTILNAVLKACSDLSSMKLGKEIHGFSIQCGFQDQIILGGALVNMYSKCGDLNAARMVFRRMPFKDQVSWSSLISGFAQRGLIDEAFQLFRDMLLSELSIDTFTFSSILWALANLNRPAIGTQVHVHAIKTGLESEASVGSALVLMYSKCGSISDSSTVFQQIQKPDLFSFTTLIASYAKHGMGAEALKVYELMKKSGLEPDDVTFVSILSACSHSGLVEEGHFHLNSMIKDYGLVPGNKHYTCMVDLLGRAGRLAEAERFIANMPIEADSVVWETLLAACKVHGNHDLSKLAARKIMELQPSEGAYISLSNILADAGRWENVLKIRDSMKEIGIKKESGWSSV</sequence>
<dbReference type="FunFam" id="1.25.40.10:FF:000073">
    <property type="entry name" value="Pentatricopeptide repeat-containing protein chloroplastic"/>
    <property type="match status" value="2"/>
</dbReference>
<dbReference type="PROSITE" id="PS51375">
    <property type="entry name" value="PPR"/>
    <property type="match status" value="5"/>
</dbReference>
<dbReference type="Pfam" id="PF13041">
    <property type="entry name" value="PPR_2"/>
    <property type="match status" value="2"/>
</dbReference>
<dbReference type="EMBL" id="KV013932">
    <property type="protein sequence ID" value="KZV23318.1"/>
    <property type="molecule type" value="Genomic_DNA"/>
</dbReference>
<dbReference type="NCBIfam" id="TIGR00756">
    <property type="entry name" value="PPR"/>
    <property type="match status" value="4"/>
</dbReference>
<feature type="repeat" description="PPR" evidence="2">
    <location>
        <begin position="170"/>
        <end position="204"/>
    </location>
</feature>
<evidence type="ECO:0000313" key="4">
    <source>
        <dbReference type="Proteomes" id="UP000250235"/>
    </source>
</evidence>
<proteinExistence type="predicted"/>
<dbReference type="InterPro" id="IPR011990">
    <property type="entry name" value="TPR-like_helical_dom_sf"/>
</dbReference>
<feature type="repeat" description="PPR" evidence="2">
    <location>
        <begin position="471"/>
        <end position="505"/>
    </location>
</feature>
<dbReference type="AlphaFoldDB" id="A0A2Z7APH6"/>
<feature type="repeat" description="PPR" evidence="2">
    <location>
        <begin position="370"/>
        <end position="404"/>
    </location>
</feature>
<evidence type="ECO:0000313" key="3">
    <source>
        <dbReference type="EMBL" id="KZV23318.1"/>
    </source>
</evidence>
<dbReference type="Pfam" id="PF01535">
    <property type="entry name" value="PPR"/>
    <property type="match status" value="7"/>
</dbReference>
<dbReference type="Pfam" id="PF20431">
    <property type="entry name" value="E_motif"/>
    <property type="match status" value="1"/>
</dbReference>
<feature type="repeat" description="PPR" evidence="2">
    <location>
        <begin position="572"/>
        <end position="606"/>
    </location>
</feature>
<evidence type="ECO:0000256" key="2">
    <source>
        <dbReference type="PROSITE-ProRule" id="PRU00708"/>
    </source>
</evidence>
<dbReference type="InterPro" id="IPR002885">
    <property type="entry name" value="PPR_rpt"/>
</dbReference>
<dbReference type="InterPro" id="IPR050421">
    <property type="entry name" value="PPR"/>
</dbReference>
<keyword evidence="4" id="KW-1185">Reference proteome</keyword>
<dbReference type="FunFam" id="1.25.40.10:FF:001093">
    <property type="entry name" value="Pentatricopeptide repeat-containing protein At2g34400"/>
    <property type="match status" value="1"/>
</dbReference>